<dbReference type="EMBL" id="CAUYUJ010020745">
    <property type="protein sequence ID" value="CAK0900244.1"/>
    <property type="molecule type" value="Genomic_DNA"/>
</dbReference>
<evidence type="ECO:0000313" key="3">
    <source>
        <dbReference type="Proteomes" id="UP001189429"/>
    </source>
</evidence>
<organism evidence="2 3">
    <name type="scientific">Prorocentrum cordatum</name>
    <dbReference type="NCBI Taxonomy" id="2364126"/>
    <lineage>
        <taxon>Eukaryota</taxon>
        <taxon>Sar</taxon>
        <taxon>Alveolata</taxon>
        <taxon>Dinophyceae</taxon>
        <taxon>Prorocentrales</taxon>
        <taxon>Prorocentraceae</taxon>
        <taxon>Prorocentrum</taxon>
    </lineage>
</organism>
<protein>
    <submittedName>
        <fullName evidence="2">Uncharacterized protein</fullName>
    </submittedName>
</protein>
<feature type="non-terminal residue" evidence="2">
    <location>
        <position position="76"/>
    </location>
</feature>
<evidence type="ECO:0000256" key="1">
    <source>
        <dbReference type="SAM" id="MobiDB-lite"/>
    </source>
</evidence>
<gene>
    <name evidence="2" type="ORF">PCOR1329_LOCUS77580</name>
</gene>
<feature type="non-terminal residue" evidence="2">
    <location>
        <position position="1"/>
    </location>
</feature>
<sequence>TVPPARRLQRGGGGDADQASPGGPPPQPEDEAWRREKRGSGEPAGSAEVRRQRVKAWQRDPEAWPSQRTEWYRQKS</sequence>
<accession>A0ABN9XLZ0</accession>
<name>A0ABN9XLZ0_9DINO</name>
<feature type="region of interest" description="Disordered" evidence="1">
    <location>
        <begin position="1"/>
        <end position="76"/>
    </location>
</feature>
<comment type="caution">
    <text evidence="2">The sequence shown here is derived from an EMBL/GenBank/DDBJ whole genome shotgun (WGS) entry which is preliminary data.</text>
</comment>
<dbReference type="Proteomes" id="UP001189429">
    <property type="component" value="Unassembled WGS sequence"/>
</dbReference>
<feature type="compositionally biased region" description="Basic and acidic residues" evidence="1">
    <location>
        <begin position="31"/>
        <end position="40"/>
    </location>
</feature>
<proteinExistence type="predicted"/>
<evidence type="ECO:0000313" key="2">
    <source>
        <dbReference type="EMBL" id="CAK0900244.1"/>
    </source>
</evidence>
<keyword evidence="3" id="KW-1185">Reference proteome</keyword>
<reference evidence="2" key="1">
    <citation type="submission" date="2023-10" db="EMBL/GenBank/DDBJ databases">
        <authorList>
            <person name="Chen Y."/>
            <person name="Shah S."/>
            <person name="Dougan E. K."/>
            <person name="Thang M."/>
            <person name="Chan C."/>
        </authorList>
    </citation>
    <scope>NUCLEOTIDE SEQUENCE [LARGE SCALE GENOMIC DNA]</scope>
</reference>